<reference evidence="2 3" key="1">
    <citation type="submission" date="2019-07" db="EMBL/GenBank/DDBJ databases">
        <authorList>
            <person name="Brisse S."/>
            <person name="Rodrigues C."/>
            <person name="Thorpe H."/>
        </authorList>
    </citation>
    <scope>NUCLEOTIDE SEQUENCE [LARGE SCALE GENOMIC DNA]</scope>
    <source>
        <strain evidence="2">SB6408</strain>
    </source>
</reference>
<dbReference type="Pfam" id="PF15977">
    <property type="entry name" value="HTH_46"/>
    <property type="match status" value="1"/>
</dbReference>
<organism evidence="2 3">
    <name type="scientific">Klebsiella spallanzanii</name>
    <dbReference type="NCBI Taxonomy" id="2587528"/>
    <lineage>
        <taxon>Bacteria</taxon>
        <taxon>Pseudomonadati</taxon>
        <taxon>Pseudomonadota</taxon>
        <taxon>Gammaproteobacteria</taxon>
        <taxon>Enterobacterales</taxon>
        <taxon>Enterobacteriaceae</taxon>
        <taxon>Klebsiella/Raoultella group</taxon>
        <taxon>Klebsiella</taxon>
    </lineage>
</organism>
<proteinExistence type="predicted"/>
<dbReference type="EMBL" id="CABGHF010000023">
    <property type="protein sequence ID" value="VUS88344.1"/>
    <property type="molecule type" value="Genomic_DNA"/>
</dbReference>
<dbReference type="AlphaFoldDB" id="A0A564M3I5"/>
<evidence type="ECO:0000313" key="2">
    <source>
        <dbReference type="EMBL" id="VUS88344.1"/>
    </source>
</evidence>
<dbReference type="RefSeq" id="WP_412918007.1">
    <property type="nucleotide sequence ID" value="NZ_CABGHF010000023.1"/>
</dbReference>
<gene>
    <name evidence="2" type="ORF">SB6408_01491</name>
</gene>
<dbReference type="Proteomes" id="UP000318370">
    <property type="component" value="Unassembled WGS sequence"/>
</dbReference>
<sequence length="221" mass="25210">MTSIDIKDLPADYLNSTLAKKPLEHIQALMDAIAPYGEKIVPVKGEVLRYQINGRRYCYLLEIGSISLNRRGDGMVLNSERSPFIMGVSNQSAYGDRLYVRALEKSVLIRLPLERFNLLVEKFALWQSTCALLIYTSSRIFEHCTMIAQMSSYDIVKFQLNQLMHESSGFRANITAANYIKERTYLSRSSIMRIISDLRRAGLLSMEKGVLVDLKSLPLKY</sequence>
<dbReference type="InterPro" id="IPR041687">
    <property type="entry name" value="HTH_46"/>
</dbReference>
<dbReference type="Gene3D" id="2.60.120.10">
    <property type="entry name" value="Jelly Rolls"/>
    <property type="match status" value="1"/>
</dbReference>
<name>A0A564M3I5_9ENTR</name>
<feature type="domain" description="IprA winged helix-turn-helix" evidence="1">
    <location>
        <begin position="152"/>
        <end position="218"/>
    </location>
</feature>
<accession>A0A564M3I5</accession>
<evidence type="ECO:0000259" key="1">
    <source>
        <dbReference type="Pfam" id="PF15977"/>
    </source>
</evidence>
<dbReference type="InterPro" id="IPR014710">
    <property type="entry name" value="RmlC-like_jellyroll"/>
</dbReference>
<protein>
    <recommendedName>
        <fullName evidence="1">IprA winged helix-turn-helix domain-containing protein</fullName>
    </recommendedName>
</protein>
<evidence type="ECO:0000313" key="3">
    <source>
        <dbReference type="Proteomes" id="UP000318370"/>
    </source>
</evidence>